<dbReference type="InterPro" id="IPR036457">
    <property type="entry name" value="PPM-type-like_dom_sf"/>
</dbReference>
<accession>R7RZ34</accession>
<protein>
    <submittedName>
        <fullName evidence="2">Protein serine/threonine phosphatase 2C</fullName>
    </submittedName>
</protein>
<name>R7RZ34_PUNST</name>
<dbReference type="HOGENOM" id="CLU_020130_0_0_1"/>
<dbReference type="Proteomes" id="UP000054196">
    <property type="component" value="Unassembled WGS sequence"/>
</dbReference>
<gene>
    <name evidence="2" type="ORF">PUNSTDRAFT_78245</name>
</gene>
<dbReference type="AlphaFoldDB" id="R7RZ34"/>
<feature type="domain" description="PPM-type phosphatase" evidence="1">
    <location>
        <begin position="1"/>
        <end position="366"/>
    </location>
</feature>
<dbReference type="CDD" id="cd00143">
    <property type="entry name" value="PP2Cc"/>
    <property type="match status" value="1"/>
</dbReference>
<dbReference type="OMA" id="NIAMEMP"/>
<keyword evidence="3" id="KW-1185">Reference proteome</keyword>
<reference evidence="3" key="1">
    <citation type="journal article" date="2012" name="Science">
        <title>The Paleozoic origin of enzymatic lignin decomposition reconstructed from 31 fungal genomes.</title>
        <authorList>
            <person name="Floudas D."/>
            <person name="Binder M."/>
            <person name="Riley R."/>
            <person name="Barry K."/>
            <person name="Blanchette R.A."/>
            <person name="Henrissat B."/>
            <person name="Martinez A.T."/>
            <person name="Otillar R."/>
            <person name="Spatafora J.W."/>
            <person name="Yadav J.S."/>
            <person name="Aerts A."/>
            <person name="Benoit I."/>
            <person name="Boyd A."/>
            <person name="Carlson A."/>
            <person name="Copeland A."/>
            <person name="Coutinho P.M."/>
            <person name="de Vries R.P."/>
            <person name="Ferreira P."/>
            <person name="Findley K."/>
            <person name="Foster B."/>
            <person name="Gaskell J."/>
            <person name="Glotzer D."/>
            <person name="Gorecki P."/>
            <person name="Heitman J."/>
            <person name="Hesse C."/>
            <person name="Hori C."/>
            <person name="Igarashi K."/>
            <person name="Jurgens J.A."/>
            <person name="Kallen N."/>
            <person name="Kersten P."/>
            <person name="Kohler A."/>
            <person name="Kuees U."/>
            <person name="Kumar T.K.A."/>
            <person name="Kuo A."/>
            <person name="LaButti K."/>
            <person name="Larrondo L.F."/>
            <person name="Lindquist E."/>
            <person name="Ling A."/>
            <person name="Lombard V."/>
            <person name="Lucas S."/>
            <person name="Lundell T."/>
            <person name="Martin R."/>
            <person name="McLaughlin D.J."/>
            <person name="Morgenstern I."/>
            <person name="Morin E."/>
            <person name="Murat C."/>
            <person name="Nagy L.G."/>
            <person name="Nolan M."/>
            <person name="Ohm R.A."/>
            <person name="Patyshakuliyeva A."/>
            <person name="Rokas A."/>
            <person name="Ruiz-Duenas F.J."/>
            <person name="Sabat G."/>
            <person name="Salamov A."/>
            <person name="Samejima M."/>
            <person name="Schmutz J."/>
            <person name="Slot J.C."/>
            <person name="St John F."/>
            <person name="Stenlid J."/>
            <person name="Sun H."/>
            <person name="Sun S."/>
            <person name="Syed K."/>
            <person name="Tsang A."/>
            <person name="Wiebenga A."/>
            <person name="Young D."/>
            <person name="Pisabarro A."/>
            <person name="Eastwood D.C."/>
            <person name="Martin F."/>
            <person name="Cullen D."/>
            <person name="Grigoriev I.V."/>
            <person name="Hibbett D.S."/>
        </authorList>
    </citation>
    <scope>NUCLEOTIDE SEQUENCE [LARGE SCALE GENOMIC DNA]</scope>
    <source>
        <strain evidence="3">HHB-11173 SS5</strain>
    </source>
</reference>
<dbReference type="PANTHER" id="PTHR13832">
    <property type="entry name" value="PROTEIN PHOSPHATASE 2C"/>
    <property type="match status" value="1"/>
</dbReference>
<evidence type="ECO:0000313" key="3">
    <source>
        <dbReference type="Proteomes" id="UP000054196"/>
    </source>
</evidence>
<dbReference type="GO" id="GO:0004722">
    <property type="term" value="F:protein serine/threonine phosphatase activity"/>
    <property type="evidence" value="ECO:0007669"/>
    <property type="project" value="InterPro"/>
</dbReference>
<dbReference type="EMBL" id="JH687584">
    <property type="protein sequence ID" value="EIN03390.1"/>
    <property type="molecule type" value="Genomic_DNA"/>
</dbReference>
<proteinExistence type="predicted"/>
<evidence type="ECO:0000259" key="1">
    <source>
        <dbReference type="PROSITE" id="PS51746"/>
    </source>
</evidence>
<dbReference type="GeneID" id="18885803"/>
<dbReference type="RefSeq" id="XP_007389380.1">
    <property type="nucleotide sequence ID" value="XM_007389318.1"/>
</dbReference>
<dbReference type="OrthoDB" id="420076at2759"/>
<dbReference type="SUPFAM" id="SSF81606">
    <property type="entry name" value="PP2C-like"/>
    <property type="match status" value="1"/>
</dbReference>
<dbReference type="Pfam" id="PF00481">
    <property type="entry name" value="PP2C"/>
    <property type="match status" value="1"/>
</dbReference>
<dbReference type="SMART" id="SM00332">
    <property type="entry name" value="PP2Cc"/>
    <property type="match status" value="1"/>
</dbReference>
<feature type="non-terminal residue" evidence="2">
    <location>
        <position position="1"/>
    </location>
</feature>
<dbReference type="PANTHER" id="PTHR13832:SF792">
    <property type="entry name" value="GM14286P"/>
    <property type="match status" value="1"/>
</dbReference>
<dbReference type="InterPro" id="IPR015655">
    <property type="entry name" value="PP2C"/>
</dbReference>
<dbReference type="Gene3D" id="3.60.40.10">
    <property type="entry name" value="PPM-type phosphatase domain"/>
    <property type="match status" value="1"/>
</dbReference>
<evidence type="ECO:0000313" key="2">
    <source>
        <dbReference type="EMBL" id="EIN03390.1"/>
    </source>
</evidence>
<dbReference type="KEGG" id="psq:PUNSTDRAFT_78245"/>
<dbReference type="InterPro" id="IPR001932">
    <property type="entry name" value="PPM-type_phosphatase-like_dom"/>
</dbReference>
<sequence>AEAVTFQPCSNAPSQDRYVVQEWAIGDTGAPWKFAGVFDGHIGEATAERIVEVLPGLVRESLEKLPLSNPPGDNVPAVSDLLVKAIRDFDESLLQDFLGIFPGGIEEATNMTDDELKARMDEGDNRARFDRAMSGTTVLVSLLDPSGSNLWIASLGDCHAVLGTQTESSEWQLQVLSGDHNGNNLEEATRIRLEHPGERECVMDTKWGTRVLGAIAVTRAVGDYHFKLPLAWIEIWHRVKGNINFSITTADAWKARILTPPYVSNTADVLHIQLDPLSGNHKRFLIMSSDGLYDLRPEEEKERPVTTYALEWLKAAAKAQDSKANLAMEVLRQGLGGEHEGKVSAMLTLENKNRWTDDITIIVRPL</sequence>
<organism evidence="2 3">
    <name type="scientific">Punctularia strigosozonata (strain HHB-11173)</name>
    <name type="common">White-rot fungus</name>
    <dbReference type="NCBI Taxonomy" id="741275"/>
    <lineage>
        <taxon>Eukaryota</taxon>
        <taxon>Fungi</taxon>
        <taxon>Dikarya</taxon>
        <taxon>Basidiomycota</taxon>
        <taxon>Agaricomycotina</taxon>
        <taxon>Agaricomycetes</taxon>
        <taxon>Corticiales</taxon>
        <taxon>Punctulariaceae</taxon>
        <taxon>Punctularia</taxon>
    </lineage>
</organism>
<dbReference type="PROSITE" id="PS51746">
    <property type="entry name" value="PPM_2"/>
    <property type="match status" value="1"/>
</dbReference>
<dbReference type="eggNOG" id="KOG0700">
    <property type="taxonomic scope" value="Eukaryota"/>
</dbReference>